<evidence type="ECO:0000256" key="1">
    <source>
        <dbReference type="ARBA" id="ARBA00022614"/>
    </source>
</evidence>
<keyword evidence="2" id="KW-0677">Repeat</keyword>
<accession>A0A140G4T4</accession>
<feature type="region of interest" description="Disordered" evidence="3">
    <location>
        <begin position="389"/>
        <end position="412"/>
    </location>
</feature>
<evidence type="ECO:0000256" key="2">
    <source>
        <dbReference type="ARBA" id="ARBA00022737"/>
    </source>
</evidence>
<name>A0A140G4T4_9ROSI</name>
<organism evidence="4">
    <name type="scientific">Vernicia montana</name>
    <dbReference type="NCBI Taxonomy" id="316732"/>
    <lineage>
        <taxon>Eukaryota</taxon>
        <taxon>Viridiplantae</taxon>
        <taxon>Streptophyta</taxon>
        <taxon>Embryophyta</taxon>
        <taxon>Tracheophyta</taxon>
        <taxon>Spermatophyta</taxon>
        <taxon>Magnoliopsida</taxon>
        <taxon>eudicotyledons</taxon>
        <taxon>Gunneridae</taxon>
        <taxon>Pentapetalae</taxon>
        <taxon>rosids</taxon>
        <taxon>fabids</taxon>
        <taxon>Malpighiales</taxon>
        <taxon>Euphorbiaceae</taxon>
        <taxon>Crotonoideae</taxon>
        <taxon>Aleuritideae</taxon>
        <taxon>Vernicia</taxon>
    </lineage>
</organism>
<proteinExistence type="evidence at transcript level"/>
<dbReference type="PANTHER" id="PTHR48051:SF1">
    <property type="entry name" value="RAS SUPPRESSOR PROTEIN 1"/>
    <property type="match status" value="1"/>
</dbReference>
<dbReference type="GO" id="GO:0005737">
    <property type="term" value="C:cytoplasm"/>
    <property type="evidence" value="ECO:0007669"/>
    <property type="project" value="TreeGrafter"/>
</dbReference>
<dbReference type="InterPro" id="IPR001611">
    <property type="entry name" value="Leu-rich_rpt"/>
</dbReference>
<dbReference type="InterPro" id="IPR032675">
    <property type="entry name" value="LRR_dom_sf"/>
</dbReference>
<evidence type="ECO:0000313" key="4">
    <source>
        <dbReference type="EMBL" id="AMM43056.1"/>
    </source>
</evidence>
<dbReference type="AlphaFoldDB" id="A0A140G4T4"/>
<dbReference type="InterPro" id="IPR050216">
    <property type="entry name" value="LRR_domain-containing"/>
</dbReference>
<protein>
    <submittedName>
        <fullName evidence="4">LRR-RLK</fullName>
    </submittedName>
</protein>
<dbReference type="PANTHER" id="PTHR48051">
    <property type="match status" value="1"/>
</dbReference>
<dbReference type="Pfam" id="PF00560">
    <property type="entry name" value="LRR_1"/>
    <property type="match status" value="2"/>
</dbReference>
<dbReference type="EMBL" id="KT805812">
    <property type="protein sequence ID" value="AMM43056.1"/>
    <property type="molecule type" value="mRNA"/>
</dbReference>
<sequence length="412" mass="46828">MSGCSKLEELPQDLGNLKSLVVFNLDGTAINTLPETIQNLKTLETLSLRECHLIFSPRNSPHVISLLPYSLKELDIGYCNILDGVIPRDLQGLSFLKELKLCGNHFTSLPASIGSLPKLDTLWLNDCRRLQSIPQLHSSLESLHANQCPTLESINLKNFRGDSELEVNGCPSLKEIDGFFNLEPLEVEIAEKLLRSNSLFTQELITNIHVRKIDNLTKTNKISPLQLNPGFKIIGIATCAIYAWRGSDKSCYFTPCITISDKTKMFDWIYTPYISFFSSDVKQNMSWLGYWMFNNLEKGIDEIDTGWRFKDELEEGDEVEFSIDMGLGVHVKKCGIHLLYQPIDQGSQSDDLAIISNASSKHHRRFMHSRPWLLTIGDDQEIAPELQAAHPQNEEFSHWSKQRKEKLNQMDS</sequence>
<keyword evidence="1" id="KW-0433">Leucine-rich repeat</keyword>
<reference evidence="4" key="1">
    <citation type="journal article" date="2015" name="Int J Genomics">
        <title>Genome-Wide Identification and Characterization of the LRR-RLK Gene Family in Two Vernicia Species.</title>
        <authorList>
            <person name="Zhu H."/>
            <person name="Wang Y."/>
            <person name="Yin H."/>
            <person name="Gao M."/>
            <person name="Zhang Q."/>
            <person name="Chen Y."/>
        </authorList>
    </citation>
    <scope>NUCLEOTIDE SEQUENCE</scope>
</reference>
<dbReference type="Gene3D" id="3.80.10.10">
    <property type="entry name" value="Ribonuclease Inhibitor"/>
    <property type="match status" value="1"/>
</dbReference>
<evidence type="ECO:0000256" key="3">
    <source>
        <dbReference type="SAM" id="MobiDB-lite"/>
    </source>
</evidence>
<dbReference type="SUPFAM" id="SSF52058">
    <property type="entry name" value="L domain-like"/>
    <property type="match status" value="1"/>
</dbReference>